<dbReference type="EMBL" id="BRXE01000011">
    <property type="protein sequence ID" value="GLB82349.1"/>
    <property type="molecule type" value="Genomic_DNA"/>
</dbReference>
<accession>A0A9P3Q8F6</accession>
<evidence type="ECO:0000313" key="3">
    <source>
        <dbReference type="EMBL" id="GLD30713.1"/>
    </source>
</evidence>
<name>A0A9P3Q8F6_9MYCO</name>
<keyword evidence="4" id="KW-1185">Reference proteome</keyword>
<gene>
    <name evidence="3" type="ORF">Mkiyose1413_25960</name>
    <name evidence="2" type="ORF">SRL2020028_16050</name>
</gene>
<evidence type="ECO:0000256" key="1">
    <source>
        <dbReference type="SAM" id="MobiDB-lite"/>
    </source>
</evidence>
<feature type="compositionally biased region" description="Basic and acidic residues" evidence="1">
    <location>
        <begin position="29"/>
        <end position="47"/>
    </location>
</feature>
<protein>
    <submittedName>
        <fullName evidence="3">Uncharacterized protein</fullName>
    </submittedName>
</protein>
<dbReference type="Proteomes" id="UP001165663">
    <property type="component" value="Unassembled WGS sequence"/>
</dbReference>
<dbReference type="EMBL" id="BRZI01000016">
    <property type="protein sequence ID" value="GLD30713.1"/>
    <property type="molecule type" value="Genomic_DNA"/>
</dbReference>
<evidence type="ECO:0000313" key="2">
    <source>
        <dbReference type="EMBL" id="GLB82349.1"/>
    </source>
</evidence>
<reference evidence="3" key="1">
    <citation type="submission" date="2022-08" db="EMBL/GenBank/DDBJ databases">
        <title>Mycobacterium kiyosense sp. nov., scotochromogenic slow-glowing species isolated from respiratory specimens.</title>
        <authorList>
            <person name="Fukano H."/>
            <person name="Kazumi Y."/>
            <person name="Sakagami N."/>
            <person name="Ato M."/>
            <person name="Mitarai S."/>
            <person name="Hoshino Y."/>
        </authorList>
    </citation>
    <scope>NUCLEOTIDE SEQUENCE</scope>
    <source>
        <strain evidence="3">1413</strain>
        <strain evidence="2">SRL2020-028</strain>
    </source>
</reference>
<comment type="caution">
    <text evidence="3">The sequence shown here is derived from an EMBL/GenBank/DDBJ whole genome shotgun (WGS) entry which is preliminary data.</text>
</comment>
<dbReference type="AlphaFoldDB" id="A0A9P3Q8F6"/>
<organism evidence="3 4">
    <name type="scientific">Mycobacterium kiyosense</name>
    <dbReference type="NCBI Taxonomy" id="2871094"/>
    <lineage>
        <taxon>Bacteria</taxon>
        <taxon>Bacillati</taxon>
        <taxon>Actinomycetota</taxon>
        <taxon>Actinomycetes</taxon>
        <taxon>Mycobacteriales</taxon>
        <taxon>Mycobacteriaceae</taxon>
        <taxon>Mycobacterium</taxon>
    </lineage>
</organism>
<evidence type="ECO:0000313" key="4">
    <source>
        <dbReference type="Proteomes" id="UP001064782"/>
    </source>
</evidence>
<dbReference type="Proteomes" id="UP001064782">
    <property type="component" value="Unassembled WGS sequence"/>
</dbReference>
<sequence>MGSGGSAPTDATCRHTENLRAPGASLDRTAGRDKKGTGRGPKDRGLRFADNPPLRRLGR</sequence>
<feature type="region of interest" description="Disordered" evidence="1">
    <location>
        <begin position="1"/>
        <end position="59"/>
    </location>
</feature>
<proteinExistence type="predicted"/>